<accession>A0A2N5CBC6</accession>
<dbReference type="InterPro" id="IPR036527">
    <property type="entry name" value="SCP2_sterol-bd_dom_sf"/>
</dbReference>
<dbReference type="RefSeq" id="WP_101682627.1">
    <property type="nucleotide sequence ID" value="NZ_PJRP01000007.1"/>
</dbReference>
<proteinExistence type="predicted"/>
<evidence type="ECO:0000313" key="2">
    <source>
        <dbReference type="EMBL" id="PLP99484.1"/>
    </source>
</evidence>
<sequence length="197" mass="20495">MKTKSTALAGVLVAGALALAPSLGAACGSDFVLGDEVGAAHPASIGVAFAMNDALSGGALPPSENLTGMEARLRADDAAHMLEQRLTSVKSKLPPTSMLLVETRLWTRYLPVGQRKADVHADHDAGPAEGDVVVVTGEQVLRGLLEGRISWQQAVDRGLVVVTGDPANRMRVASLLAGRFAQPPGAALASHEQHVRR</sequence>
<dbReference type="Proteomes" id="UP000234341">
    <property type="component" value="Unassembled WGS sequence"/>
</dbReference>
<evidence type="ECO:0000313" key="3">
    <source>
        <dbReference type="Proteomes" id="UP000234341"/>
    </source>
</evidence>
<protein>
    <submittedName>
        <fullName evidence="2">Uncharacterized protein</fullName>
    </submittedName>
</protein>
<evidence type="ECO:0000256" key="1">
    <source>
        <dbReference type="SAM" id="SignalP"/>
    </source>
</evidence>
<dbReference type="SUPFAM" id="SSF55718">
    <property type="entry name" value="SCP-like"/>
    <property type="match status" value="1"/>
</dbReference>
<comment type="caution">
    <text evidence="2">The sequence shown here is derived from an EMBL/GenBank/DDBJ whole genome shotgun (WGS) entry which is preliminary data.</text>
</comment>
<keyword evidence="1" id="KW-0732">Signal</keyword>
<reference evidence="2 3" key="1">
    <citation type="submission" date="2017-12" db="EMBL/GenBank/DDBJ databases">
        <title>Genome sequence of the active heterotrophic nitrifier-denitrifier, Cupriavidus pauculus UM1.</title>
        <authorList>
            <person name="Putonti C."/>
            <person name="Castignetti D."/>
        </authorList>
    </citation>
    <scope>NUCLEOTIDE SEQUENCE [LARGE SCALE GENOMIC DNA]</scope>
    <source>
        <strain evidence="2 3">UM1</strain>
    </source>
</reference>
<organism evidence="2 3">
    <name type="scientific">Cupriavidus pauculus</name>
    <dbReference type="NCBI Taxonomy" id="82633"/>
    <lineage>
        <taxon>Bacteria</taxon>
        <taxon>Pseudomonadati</taxon>
        <taxon>Pseudomonadota</taxon>
        <taxon>Betaproteobacteria</taxon>
        <taxon>Burkholderiales</taxon>
        <taxon>Burkholderiaceae</taxon>
        <taxon>Cupriavidus</taxon>
    </lineage>
</organism>
<feature type="chain" id="PRO_5014840216" evidence="1">
    <location>
        <begin position="26"/>
        <end position="197"/>
    </location>
</feature>
<dbReference type="AlphaFoldDB" id="A0A2N5CBC6"/>
<dbReference type="OrthoDB" id="8965744at2"/>
<name>A0A2N5CBC6_9BURK</name>
<gene>
    <name evidence="2" type="ORF">CYJ10_16865</name>
</gene>
<feature type="signal peptide" evidence="1">
    <location>
        <begin position="1"/>
        <end position="25"/>
    </location>
</feature>
<dbReference type="PROSITE" id="PS51257">
    <property type="entry name" value="PROKAR_LIPOPROTEIN"/>
    <property type="match status" value="1"/>
</dbReference>
<dbReference type="EMBL" id="PJRP01000007">
    <property type="protein sequence ID" value="PLP99484.1"/>
    <property type="molecule type" value="Genomic_DNA"/>
</dbReference>